<comment type="caution">
    <text evidence="2">The sequence shown here is derived from an EMBL/GenBank/DDBJ whole genome shotgun (WGS) entry which is preliminary data.</text>
</comment>
<dbReference type="Proteomes" id="UP000285530">
    <property type="component" value="Unassembled WGS sequence"/>
</dbReference>
<dbReference type="RefSeq" id="WP_119887784.1">
    <property type="nucleotide sequence ID" value="NZ_QZEV01000164.1"/>
</dbReference>
<gene>
    <name evidence="2" type="ORF">D3P06_17795</name>
</gene>
<dbReference type="EMBL" id="QZEV01000164">
    <property type="protein sequence ID" value="RJK96221.1"/>
    <property type="molecule type" value="Genomic_DNA"/>
</dbReference>
<reference evidence="2 3" key="1">
    <citation type="submission" date="2018-09" db="EMBL/GenBank/DDBJ databases">
        <title>Paracoccus onubensis nov. sp. a moderate halophilic bacterium isolated from Gruta de las Maravillas (Aracena, Spain).</title>
        <authorList>
            <person name="Jurado V."/>
            <person name="Gutierrez-Patricio S."/>
            <person name="Gonzalez-Pimentel J.L."/>
            <person name="Laiz L."/>
            <person name="Saiz-Jimenez C."/>
        </authorList>
    </citation>
    <scope>NUCLEOTIDE SEQUENCE [LARGE SCALE GENOMIC DNA]</scope>
    <source>
        <strain evidence="2 3">DSM 19484</strain>
    </source>
</reference>
<keyword evidence="1" id="KW-1133">Transmembrane helix</keyword>
<organism evidence="2 3">
    <name type="scientific">Paracoccus aestuarii</name>
    <dbReference type="NCBI Taxonomy" id="453842"/>
    <lineage>
        <taxon>Bacteria</taxon>
        <taxon>Pseudomonadati</taxon>
        <taxon>Pseudomonadota</taxon>
        <taxon>Alphaproteobacteria</taxon>
        <taxon>Rhodobacterales</taxon>
        <taxon>Paracoccaceae</taxon>
        <taxon>Paracoccus</taxon>
    </lineage>
</organism>
<proteinExistence type="predicted"/>
<evidence type="ECO:0000313" key="2">
    <source>
        <dbReference type="EMBL" id="RJK96221.1"/>
    </source>
</evidence>
<keyword evidence="3" id="KW-1185">Reference proteome</keyword>
<keyword evidence="1" id="KW-0812">Transmembrane</keyword>
<sequence length="59" mass="6659">MSLFFVVSGFIITLTLLKAKGRWGHVSIRNFYVRRALRLFMALFVAGILDMAGIRASIL</sequence>
<evidence type="ECO:0000313" key="3">
    <source>
        <dbReference type="Proteomes" id="UP000285530"/>
    </source>
</evidence>
<accession>A0A418ZPE9</accession>
<dbReference type="OrthoDB" id="9796461at2"/>
<evidence type="ECO:0000256" key="1">
    <source>
        <dbReference type="SAM" id="Phobius"/>
    </source>
</evidence>
<keyword evidence="1" id="KW-0472">Membrane</keyword>
<feature type="transmembrane region" description="Helical" evidence="1">
    <location>
        <begin position="35"/>
        <end position="54"/>
    </location>
</feature>
<name>A0A418ZPE9_9RHOB</name>
<protein>
    <submittedName>
        <fullName evidence="2">Uncharacterized protein</fullName>
    </submittedName>
</protein>
<dbReference type="AlphaFoldDB" id="A0A418ZPE9"/>